<dbReference type="EMBL" id="LRPN01000039">
    <property type="protein sequence ID" value="KWZ83333.1"/>
    <property type="molecule type" value="Genomic_DNA"/>
</dbReference>
<accession>A0A133KUS4</accession>
<proteinExistence type="predicted"/>
<dbReference type="Proteomes" id="UP000070376">
    <property type="component" value="Unassembled WGS sequence"/>
</dbReference>
<reference evidence="2" key="1">
    <citation type="submission" date="2016-01" db="EMBL/GenBank/DDBJ databases">
        <authorList>
            <person name="Mitreva M."/>
            <person name="Pepin K.H."/>
            <person name="Mihindukulasuriya K.A."/>
            <person name="Fulton R."/>
            <person name="Fronick C."/>
            <person name="O'Laughlin M."/>
            <person name="Miner T."/>
            <person name="Herter B."/>
            <person name="Rosa B.A."/>
            <person name="Cordes M."/>
            <person name="Tomlinson C."/>
            <person name="Wollam A."/>
            <person name="Palsikar V.B."/>
            <person name="Mardis E.R."/>
            <person name="Wilson R.K."/>
        </authorList>
    </citation>
    <scope>NUCLEOTIDE SEQUENCE [LARGE SCALE GENOMIC DNA]</scope>
    <source>
        <strain evidence="2">GED7749B</strain>
    </source>
</reference>
<protein>
    <submittedName>
        <fullName evidence="1">Uncharacterized protein</fullName>
    </submittedName>
</protein>
<comment type="caution">
    <text evidence="1">The sequence shown here is derived from an EMBL/GenBank/DDBJ whole genome shotgun (WGS) entry which is preliminary data.</text>
</comment>
<sequence length="46" mass="5929">MDNLWTVYPDQWSKVVHNWWMLSKNRIYSLLYIFPLYKHMHVYKWP</sequence>
<dbReference type="AlphaFoldDB" id="A0A133KUS4"/>
<gene>
    <name evidence="1" type="ORF">HMPREF3213_01321</name>
</gene>
<evidence type="ECO:0000313" key="1">
    <source>
        <dbReference type="EMBL" id="KWZ83333.1"/>
    </source>
</evidence>
<evidence type="ECO:0000313" key="2">
    <source>
        <dbReference type="Proteomes" id="UP000070376"/>
    </source>
</evidence>
<name>A0A133KUS4_HEYCO</name>
<organism evidence="1 2">
    <name type="scientific">Heyndrickxia coagulans</name>
    <name type="common">Weizmannia coagulans</name>
    <dbReference type="NCBI Taxonomy" id="1398"/>
    <lineage>
        <taxon>Bacteria</taxon>
        <taxon>Bacillati</taxon>
        <taxon>Bacillota</taxon>
        <taxon>Bacilli</taxon>
        <taxon>Bacillales</taxon>
        <taxon>Bacillaceae</taxon>
        <taxon>Heyndrickxia</taxon>
    </lineage>
</organism>
<dbReference type="PATRIC" id="fig|1398.22.peg.1334"/>